<dbReference type="EMBL" id="DPRK01000128">
    <property type="protein sequence ID" value="HCY81532.1"/>
    <property type="molecule type" value="Genomic_DNA"/>
</dbReference>
<sequence>MAKDRERQVAKKYFVEFYKSQKEIAEDLNVSEKTVGKWVAEGNWKAERDARINSTQNQAANLKSLISELTEKALELHEKIKIIEAKGLQASSEEKDLLIQHKKEATRISQEVAMYNKTLTQFQTNKLPLGLYIEVMEDVFKELQNYDKDLFLKTLDFQRNHLQTIAQKLG</sequence>
<protein>
    <recommendedName>
        <fullName evidence="2">PBSX phage terminase small subunit-like N-terminal domain-containing protein</fullName>
    </recommendedName>
</protein>
<evidence type="ECO:0000259" key="2">
    <source>
        <dbReference type="Pfam" id="PF10668"/>
    </source>
</evidence>
<dbReference type="Pfam" id="PF10668">
    <property type="entry name" value="Phage_terminase"/>
    <property type="match status" value="1"/>
</dbReference>
<feature type="coiled-coil region" evidence="1">
    <location>
        <begin position="52"/>
        <end position="86"/>
    </location>
</feature>
<name>A0A3D6BQJ9_9FLAO</name>
<evidence type="ECO:0000313" key="3">
    <source>
        <dbReference type="EMBL" id="HCY81532.1"/>
    </source>
</evidence>
<dbReference type="Proteomes" id="UP000263268">
    <property type="component" value="Unassembled WGS sequence"/>
</dbReference>
<dbReference type="AlphaFoldDB" id="A0A3D6BQJ9"/>
<comment type="caution">
    <text evidence="3">The sequence shown here is derived from an EMBL/GenBank/DDBJ whole genome shotgun (WGS) entry which is preliminary data.</text>
</comment>
<evidence type="ECO:0000256" key="1">
    <source>
        <dbReference type="SAM" id="Coils"/>
    </source>
</evidence>
<accession>A0A3D6BQJ9</accession>
<reference evidence="3 4" key="1">
    <citation type="journal article" date="2018" name="Nat. Biotechnol.">
        <title>A standardized bacterial taxonomy based on genome phylogeny substantially revises the tree of life.</title>
        <authorList>
            <person name="Parks D.H."/>
            <person name="Chuvochina M."/>
            <person name="Waite D.W."/>
            <person name="Rinke C."/>
            <person name="Skarshewski A."/>
            <person name="Chaumeil P.A."/>
            <person name="Hugenholtz P."/>
        </authorList>
    </citation>
    <scope>NUCLEOTIDE SEQUENCE [LARGE SCALE GENOMIC DNA]</scope>
    <source>
        <strain evidence="3">UBA10227</strain>
    </source>
</reference>
<keyword evidence="1" id="KW-0175">Coiled coil</keyword>
<dbReference type="InterPro" id="IPR018925">
    <property type="entry name" value="XtmA-like_N"/>
</dbReference>
<evidence type="ECO:0000313" key="4">
    <source>
        <dbReference type="Proteomes" id="UP000263268"/>
    </source>
</evidence>
<proteinExistence type="predicted"/>
<feature type="domain" description="PBSX phage terminase small subunit-like N-terminal" evidence="2">
    <location>
        <begin position="4"/>
        <end position="49"/>
    </location>
</feature>
<gene>
    <name evidence="3" type="ORF">DHV22_08010</name>
</gene>
<organism evidence="3 4">
    <name type="scientific">Xanthomarina gelatinilytica</name>
    <dbReference type="NCBI Taxonomy" id="1137281"/>
    <lineage>
        <taxon>Bacteria</taxon>
        <taxon>Pseudomonadati</taxon>
        <taxon>Bacteroidota</taxon>
        <taxon>Flavobacteriia</taxon>
        <taxon>Flavobacteriales</taxon>
        <taxon>Flavobacteriaceae</taxon>
        <taxon>Xanthomarina</taxon>
    </lineage>
</organism>